<dbReference type="Pfam" id="PF22493">
    <property type="entry name" value="PUF_NOP9"/>
    <property type="match status" value="1"/>
</dbReference>
<dbReference type="Pfam" id="PF00806">
    <property type="entry name" value="PUF"/>
    <property type="match status" value="5"/>
</dbReference>
<dbReference type="InterPro" id="IPR001313">
    <property type="entry name" value="Pumilio_RNA-bd_rpt"/>
</dbReference>
<evidence type="ECO:0000256" key="4">
    <source>
        <dbReference type="PROSITE-ProRule" id="PRU00317"/>
    </source>
</evidence>
<feature type="repeat" description="Pumilio" evidence="4">
    <location>
        <begin position="278"/>
        <end position="315"/>
    </location>
</feature>
<dbReference type="GO" id="GO:0005737">
    <property type="term" value="C:cytoplasm"/>
    <property type="evidence" value="ECO:0007669"/>
    <property type="project" value="TreeGrafter"/>
</dbReference>
<dbReference type="PROSITE" id="PS50303">
    <property type="entry name" value="PUM_HD"/>
    <property type="match status" value="1"/>
</dbReference>
<evidence type="ECO:0000256" key="1">
    <source>
        <dbReference type="ARBA" id="ARBA00022737"/>
    </source>
</evidence>
<dbReference type="EMBL" id="JAVXUO010003006">
    <property type="protein sequence ID" value="KAK2967517.1"/>
    <property type="molecule type" value="Genomic_DNA"/>
</dbReference>
<dbReference type="GO" id="GO:0006417">
    <property type="term" value="P:regulation of translation"/>
    <property type="evidence" value="ECO:0007669"/>
    <property type="project" value="UniProtKB-KW"/>
</dbReference>
<protein>
    <recommendedName>
        <fullName evidence="5">PUM-HD domain-containing protein</fullName>
    </recommendedName>
</protein>
<dbReference type="GO" id="GO:0003729">
    <property type="term" value="F:mRNA binding"/>
    <property type="evidence" value="ECO:0007669"/>
    <property type="project" value="TreeGrafter"/>
</dbReference>
<evidence type="ECO:0000256" key="3">
    <source>
        <dbReference type="ARBA" id="ARBA00022884"/>
    </source>
</evidence>
<keyword evidence="7" id="KW-1185">Reference proteome</keyword>
<dbReference type="AlphaFoldDB" id="A0AA88UA27"/>
<evidence type="ECO:0000313" key="7">
    <source>
        <dbReference type="Proteomes" id="UP001187471"/>
    </source>
</evidence>
<proteinExistence type="predicted"/>
<organism evidence="6 7">
    <name type="scientific">Escallonia rubra</name>
    <dbReference type="NCBI Taxonomy" id="112253"/>
    <lineage>
        <taxon>Eukaryota</taxon>
        <taxon>Viridiplantae</taxon>
        <taxon>Streptophyta</taxon>
        <taxon>Embryophyta</taxon>
        <taxon>Tracheophyta</taxon>
        <taxon>Spermatophyta</taxon>
        <taxon>Magnoliopsida</taxon>
        <taxon>eudicotyledons</taxon>
        <taxon>Gunneridae</taxon>
        <taxon>Pentapetalae</taxon>
        <taxon>asterids</taxon>
        <taxon>campanulids</taxon>
        <taxon>Escalloniales</taxon>
        <taxon>Escalloniaceae</taxon>
        <taxon>Escallonia</taxon>
    </lineage>
</organism>
<evidence type="ECO:0000313" key="6">
    <source>
        <dbReference type="EMBL" id="KAK2967517.1"/>
    </source>
</evidence>
<dbReference type="InterPro" id="IPR033133">
    <property type="entry name" value="PUM-HD"/>
</dbReference>
<evidence type="ECO:0000256" key="2">
    <source>
        <dbReference type="ARBA" id="ARBA00022845"/>
    </source>
</evidence>
<dbReference type="InterPro" id="IPR011989">
    <property type="entry name" value="ARM-like"/>
</dbReference>
<dbReference type="Proteomes" id="UP001187471">
    <property type="component" value="Unassembled WGS sequence"/>
</dbReference>
<dbReference type="InterPro" id="IPR016024">
    <property type="entry name" value="ARM-type_fold"/>
</dbReference>
<accession>A0AA88UA27</accession>
<sequence length="555" mass="61468">MASSSTSRSTKTSVSSCPDDDKEFVLSFSALGLGKDFGSLRNQEKREEIATNLGQCERKVDIRRAVAPFFAGHTSEYQNNIWAYKNSSDGGGAAQASNGNLYRGALGGENMSADPFYAHPSASFSANEFLGNPRVFHDPAASVYDLGLEDLNDGLGPYSIDSNMYASHELNAARSGNNGPYLGTGYSLSNNVASPSSYDDQSSKQLLNKLDIDMLARDQYGSQILQSLSQSNGTMRTEITVPNFPQLKEDQHGHHLFQKHLEGSTENELELIVNQIASLNQDKLLSLAIDNQGSNSFQRLIRHLKKSPRVASVLTSSLSAKFFELVIHRTGRHVIKQCFNLLGDEPNKVLYDQAIRRCCEIATDKVGCLSLNDCIDCISTSQRKDLLNKIVEKADFLSEDPSGNYVVQHVLKLQNQELTDKICRKLRGQYTDLSSKKGGSHVVEKCITSSRKGMKYAVEEFLENGRTPSQLARDQYGNYVIQRALKSTKVEDRENYIQLVSALLQNSGLENHKYGKNSKEKGTRQTKVSANLEVQYLLSIRLQGLAEPLLPSPQR</sequence>
<name>A0AA88UA27_9ASTE</name>
<gene>
    <name evidence="6" type="ORF">RJ640_010158</name>
</gene>
<dbReference type="SMART" id="SM00025">
    <property type="entry name" value="Pumilio"/>
    <property type="match status" value="7"/>
</dbReference>
<dbReference type="Gene3D" id="1.25.10.10">
    <property type="entry name" value="Leucine-rich Repeat Variant"/>
    <property type="match status" value="1"/>
</dbReference>
<keyword evidence="1" id="KW-0677">Repeat</keyword>
<dbReference type="SUPFAM" id="SSF48371">
    <property type="entry name" value="ARM repeat"/>
    <property type="match status" value="1"/>
</dbReference>
<feature type="repeat" description="Pumilio" evidence="4">
    <location>
        <begin position="389"/>
        <end position="424"/>
    </location>
</feature>
<keyword evidence="2" id="KW-0810">Translation regulation</keyword>
<dbReference type="PROSITE" id="PS50302">
    <property type="entry name" value="PUM"/>
    <property type="match status" value="4"/>
</dbReference>
<feature type="repeat" description="Pumilio" evidence="4">
    <location>
        <begin position="238"/>
        <end position="274"/>
    </location>
</feature>
<evidence type="ECO:0000259" key="5">
    <source>
        <dbReference type="PROSITE" id="PS50303"/>
    </source>
</evidence>
<comment type="caution">
    <text evidence="6">The sequence shown here is derived from an EMBL/GenBank/DDBJ whole genome shotgun (WGS) entry which is preliminary data.</text>
</comment>
<reference evidence="6" key="1">
    <citation type="submission" date="2022-12" db="EMBL/GenBank/DDBJ databases">
        <title>Draft genome assemblies for two species of Escallonia (Escalloniales).</title>
        <authorList>
            <person name="Chanderbali A."/>
            <person name="Dervinis C."/>
            <person name="Anghel I."/>
            <person name="Soltis D."/>
            <person name="Soltis P."/>
            <person name="Zapata F."/>
        </authorList>
    </citation>
    <scope>NUCLEOTIDE SEQUENCE</scope>
    <source>
        <strain evidence="6">UCBG92.1500</strain>
        <tissue evidence="6">Leaf</tissue>
    </source>
</reference>
<feature type="repeat" description="Pumilio" evidence="4">
    <location>
        <begin position="460"/>
        <end position="498"/>
    </location>
</feature>
<dbReference type="PANTHER" id="PTHR12537:SF137">
    <property type="entry name" value="PUMILIO HOMOLOG 16-RELATED"/>
    <property type="match status" value="1"/>
</dbReference>
<feature type="domain" description="PUM-HD" evidence="5">
    <location>
        <begin position="165"/>
        <end position="526"/>
    </location>
</feature>
<keyword evidence="3" id="KW-0694">RNA-binding</keyword>
<dbReference type="PANTHER" id="PTHR12537">
    <property type="entry name" value="RNA BINDING PROTEIN PUMILIO-RELATED"/>
    <property type="match status" value="1"/>
</dbReference>